<dbReference type="InterPro" id="IPR052021">
    <property type="entry name" value="Type-I_RS_S_subunit"/>
</dbReference>
<evidence type="ECO:0000256" key="2">
    <source>
        <dbReference type="ARBA" id="ARBA00023125"/>
    </source>
</evidence>
<reference evidence="3" key="1">
    <citation type="submission" date="2023-02" db="EMBL/GenBank/DDBJ databases">
        <title>Polaribacter ponticola sp. nov., isolated from seawater.</title>
        <authorList>
            <person name="Baek J.H."/>
            <person name="Kim J.M."/>
            <person name="Choi D.G."/>
            <person name="Jeon C.O."/>
        </authorList>
    </citation>
    <scope>NUCLEOTIDE SEQUENCE</scope>
    <source>
        <strain evidence="3">MSW5</strain>
    </source>
</reference>
<keyword evidence="4" id="KW-1185">Reference proteome</keyword>
<gene>
    <name evidence="3" type="ORF">N5A56_004865</name>
</gene>
<dbReference type="PANTHER" id="PTHR30408">
    <property type="entry name" value="TYPE-1 RESTRICTION ENZYME ECOKI SPECIFICITY PROTEIN"/>
    <property type="match status" value="1"/>
</dbReference>
<dbReference type="PANTHER" id="PTHR30408:SF12">
    <property type="entry name" value="TYPE I RESTRICTION ENZYME MJAVIII SPECIFICITY SUBUNIT"/>
    <property type="match status" value="1"/>
</dbReference>
<evidence type="ECO:0000313" key="3">
    <source>
        <dbReference type="EMBL" id="MDD7913787.1"/>
    </source>
</evidence>
<evidence type="ECO:0008006" key="5">
    <source>
        <dbReference type="Google" id="ProtNLM"/>
    </source>
</evidence>
<keyword evidence="2" id="KW-0238">DNA-binding</keyword>
<name>A0ABT5S921_9FLAO</name>
<evidence type="ECO:0000313" key="4">
    <source>
        <dbReference type="Proteomes" id="UP001151478"/>
    </source>
</evidence>
<keyword evidence="1" id="KW-0680">Restriction system</keyword>
<dbReference type="EMBL" id="JAOSLC020000003">
    <property type="protein sequence ID" value="MDD7913787.1"/>
    <property type="molecule type" value="Genomic_DNA"/>
</dbReference>
<dbReference type="Proteomes" id="UP001151478">
    <property type="component" value="Unassembled WGS sequence"/>
</dbReference>
<dbReference type="RefSeq" id="WP_274270239.1">
    <property type="nucleotide sequence ID" value="NZ_JAOSLC020000003.1"/>
</dbReference>
<sequence length="233" mass="26825">MSTFLLSKYGRFQTLRESTGNVQLNLFIYKIKELVVPELSSLFQSKIDALCSLSYEKRIQSKQTYKQAENLLLKELGLENFKPTKEAINIKSFSESFGATGRIDSEYFQPKYEIIEKAIKSYKNGYETFDYFIENYSTGFPYKSNSYIKSNGVPLIRINNIKKGYLQLDNAIEIPRNDLELSVKDIANENDLLISMSGTIGNSCKIPKGIKAVINQRIMRITPKTLIPKFYQW</sequence>
<dbReference type="SUPFAM" id="SSF116734">
    <property type="entry name" value="DNA methylase specificity domain"/>
    <property type="match status" value="1"/>
</dbReference>
<dbReference type="Gene3D" id="3.90.220.20">
    <property type="entry name" value="DNA methylase specificity domains"/>
    <property type="match status" value="1"/>
</dbReference>
<dbReference type="InterPro" id="IPR044946">
    <property type="entry name" value="Restrct_endonuc_typeI_TRD_sf"/>
</dbReference>
<comment type="caution">
    <text evidence="3">The sequence shown here is derived from an EMBL/GenBank/DDBJ whole genome shotgun (WGS) entry which is preliminary data.</text>
</comment>
<organism evidence="3 4">
    <name type="scientific">Polaribacter ponticola</name>
    <dbReference type="NCBI Taxonomy" id="2978475"/>
    <lineage>
        <taxon>Bacteria</taxon>
        <taxon>Pseudomonadati</taxon>
        <taxon>Bacteroidota</taxon>
        <taxon>Flavobacteriia</taxon>
        <taxon>Flavobacteriales</taxon>
        <taxon>Flavobacteriaceae</taxon>
    </lineage>
</organism>
<accession>A0ABT5S921</accession>
<evidence type="ECO:0000256" key="1">
    <source>
        <dbReference type="ARBA" id="ARBA00022747"/>
    </source>
</evidence>
<proteinExistence type="predicted"/>
<protein>
    <recommendedName>
        <fullName evidence="5">Type I restriction modification DNA specificity domain-containing protein</fullName>
    </recommendedName>
</protein>